<feature type="domain" description="Nephrocystin 3-like N-terminal" evidence="3">
    <location>
        <begin position="203"/>
        <end position="374"/>
    </location>
</feature>
<dbReference type="InterPro" id="IPR027417">
    <property type="entry name" value="P-loop_NTPase"/>
</dbReference>
<feature type="repeat" description="ANK" evidence="2">
    <location>
        <begin position="939"/>
        <end position="971"/>
    </location>
</feature>
<dbReference type="EMBL" id="LFJN01000032">
    <property type="protein sequence ID" value="KPI36255.1"/>
    <property type="molecule type" value="Genomic_DNA"/>
</dbReference>
<evidence type="ECO:0000259" key="3">
    <source>
        <dbReference type="Pfam" id="PF24883"/>
    </source>
</evidence>
<sequence length="2132" mass="235855">MAEFASAIVGLVAAAEVVTRYVGRYVRHVKHAEHEVLELLVRANALYGALKSLQLLIDDFASRGLDSAISTKEIVACMDTLEKVRTKVNQFDQTGSNPKAVRESSLIRHSKWTWPFARSHTLDLAREVEAHSKVVNLALSVDSVTTALEHFKETEGMRQDVRNVASMISRIEANDKTRRAFVALEPVNTHGIHKTNVLLRYPGTGDWFTSGKEFRQWLSDTRSRLWLHGIPGAGKSVLTAAAVAHAVQSSLQPSSNLAVAYFYCDHRQDSTLSARNIFGSMLVQLARQSQRSCDIVLDFVEKYTASAPQAGGDGPLPCSCEELVEVIDRASEPFDHVMMFVDGVDECPSMERRATIIHPGCLQSTKIKFLMSSRDIPDIRELVEEYASASVAAESTDVRLFVAGEMEKRMQKKSLKRLYISDPALKGEILDTLIAKAGGMFRWVAVQLDYLSTRVSDADIRAALRHTPLTLSASYDRVLLETTHDPDAAALTARALKWIVGFGAVDVAALEEALSVTTNTADLVVASRVSRDHIMRLCGSLIRLGAGETFESAHFSVKEYLASLQKSGRAELQMFALGPETPVEYAQASMRFFNNAAFERPCQTYAELRCRRDAHPFLGLAARQWPIWPSLTHANDIATLKTLFDPARVGHLYSWTQSMWSMPAATDQNCWPWHDTLMSSLHYAAMLRMPDVCKWLLVSCQSQILVDEMIGIPLHCALLGAFANTYLLRDTLKLCPTIPPDEGVAARLCSTVELLSDIALRSDQPFPGTDSASGISTLRLAVMCDMAYHTNLVTPRLLSVGFRCEEDCLDELEAGMCDQSCQERASSLVGLITSEHLSASPGRLFALQRRGLKQLEDKSTVPRGTGGGKTAIPPALKSMLDSDDAITLATQIASGYARVDVTFGPEGTSLLHYCAMYGSVECARLLIAKDAKLDARTSKGATPLFAALERGYTHVAKLLTGAGAGQILRDDEGTVVWHYAVRGADTSSLRFLGEHQLALDLLDHPARDRTTPVLGAAHSASDQLAKVEYLLNLGANERAPVYDCLLSDPDFYTFKALYDADKAVFFTAIANENPVFGDALIELADVVTATQLKVIIGYILTTASRDQSVLFITSLGRWLKDYLQTTGIIDLANLPELCLTIVDSPFSDSTCSFQGVLGWVLDAKNWRSAADIWRRTLKTMINHCRSIPVLESFRHQGRQLITTLLDAKEYDLAATLLDRGISVSNRDDKTAGAKSAQETVIVLDCPSEISKKILSAPSDPTPHPTTGDSLLHYWARSGSPEQLDWLLALNGDIEMRNVRDEMPLMATCYSNSLHDLSTYRYSQLVSKGASEEAEEVFNWTVAHHAVIGRNLEILKGNALATDMYGWRSRVGIRTFSDAGDGPRPLEIFGASLAHVAAFLGNDAALDYLLSHVDVYQVNELTQSANPVSVLHCAVLGDHEPTTAVALKHGASITAAPGDETLLHVAARYNRAGVVGILTKHGVDPNRRCVDGLKAIDVARDHGYSDFVTELDKHMLDYTSAIDSSLVTNNDRIARRRQQRELGDAIHCGELARCRELLDSGASASCHWAKCNSCDPVIQAARRDSRENTEAIILLLLSRGGRLTRRRSCETHGEASLIQECAKAGYTKALEWILEHCPGLSFLRYTCPPLHLAALNDRYDCIELMLGKAEVAWAQFTRSGLKISPGPESNREYDSEEDSNTLLGQHKACLDIVHWTKLVHMEADFGEARSSADIITMSQPAAYFSGGMFDLPLQCAVWGSRTEAVKLLISCGAAIDRRTSSGGYTMLDTILEHDINEDNSILNLFDDHHLLRRSGYRRCDWAIANHSTAAAKKLSERVMGASAWHDSTAKNLHGTSIAIDMACKYPELLVSSSHCRTAVQDRNMYGSWVYSDLIRKRRPHAMTILLNSGLDLSWIDPMDGSILHDVRWYDDRTQQLNLIFRRLGKTATQDILNAKPAREHSLPYHAAAMSQRQVMKLFMRHGADLEVEGGPYGTPLMAAALYGRLEMVKLLVRAGAKVAYYSPQANEYRSALLNARTQRHDDVVRWLLVERFTEVRSITVDDFELKELRIKFIKALWSSDRNSFPLRFRLRYQEFEVRVGAYAKKRPDRVGKVGTFAKSYGYHHDVVQDSSGL</sequence>
<dbReference type="Pfam" id="PF24883">
    <property type="entry name" value="NPHP3_N"/>
    <property type="match status" value="1"/>
</dbReference>
<feature type="repeat" description="ANK" evidence="2">
    <location>
        <begin position="906"/>
        <end position="938"/>
    </location>
</feature>
<dbReference type="Gene3D" id="3.40.50.300">
    <property type="entry name" value="P-loop containing nucleotide triphosphate hydrolases"/>
    <property type="match status" value="1"/>
</dbReference>
<dbReference type="InterPro" id="IPR002110">
    <property type="entry name" value="Ankyrin_rpt"/>
</dbReference>
<dbReference type="PROSITE" id="PS50088">
    <property type="entry name" value="ANK_REPEAT"/>
    <property type="match status" value="3"/>
</dbReference>
<dbReference type="PANTHER" id="PTHR10039:SF15">
    <property type="entry name" value="NACHT DOMAIN-CONTAINING PROTEIN"/>
    <property type="match status" value="1"/>
</dbReference>
<protein>
    <submittedName>
        <fullName evidence="4">Vegetative incompatibility protein HET-E-1</fullName>
    </submittedName>
</protein>
<accession>A0A0N1GZ79</accession>
<dbReference type="Pfam" id="PF12796">
    <property type="entry name" value="Ank_2"/>
    <property type="match status" value="3"/>
</dbReference>
<dbReference type="SUPFAM" id="SSF52540">
    <property type="entry name" value="P-loop containing nucleoside triphosphate hydrolases"/>
    <property type="match status" value="1"/>
</dbReference>
<reference evidence="4 5" key="1">
    <citation type="submission" date="2015-06" db="EMBL/GenBank/DDBJ databases">
        <title>Draft genome of the ant-associated black yeast Phialophora attae CBS 131958.</title>
        <authorList>
            <person name="Moreno L.F."/>
            <person name="Stielow B.J."/>
            <person name="de Hoog S."/>
            <person name="Vicente V.A."/>
            <person name="Weiss V.A."/>
            <person name="de Vries M."/>
            <person name="Cruz L.M."/>
            <person name="Souza E.M."/>
        </authorList>
    </citation>
    <scope>NUCLEOTIDE SEQUENCE [LARGE SCALE GENOMIC DNA]</scope>
    <source>
        <strain evidence="4 5">CBS 131958</strain>
    </source>
</reference>
<dbReference type="PANTHER" id="PTHR10039">
    <property type="entry name" value="AMELOGENIN"/>
    <property type="match status" value="1"/>
</dbReference>
<organism evidence="4 5">
    <name type="scientific">Cyphellophora attinorum</name>
    <dbReference type="NCBI Taxonomy" id="1664694"/>
    <lineage>
        <taxon>Eukaryota</taxon>
        <taxon>Fungi</taxon>
        <taxon>Dikarya</taxon>
        <taxon>Ascomycota</taxon>
        <taxon>Pezizomycotina</taxon>
        <taxon>Eurotiomycetes</taxon>
        <taxon>Chaetothyriomycetidae</taxon>
        <taxon>Chaetothyriales</taxon>
        <taxon>Cyphellophoraceae</taxon>
        <taxon>Cyphellophora</taxon>
    </lineage>
</organism>
<dbReference type="InterPro" id="IPR036770">
    <property type="entry name" value="Ankyrin_rpt-contain_sf"/>
</dbReference>
<keyword evidence="2" id="KW-0040">ANK repeat</keyword>
<dbReference type="SMART" id="SM00248">
    <property type="entry name" value="ANK"/>
    <property type="match status" value="14"/>
</dbReference>
<feature type="repeat" description="ANK" evidence="2">
    <location>
        <begin position="1993"/>
        <end position="2022"/>
    </location>
</feature>
<comment type="caution">
    <text evidence="4">The sequence shown here is derived from an EMBL/GenBank/DDBJ whole genome shotgun (WGS) entry which is preliminary data.</text>
</comment>
<gene>
    <name evidence="4" type="ORF">AB675_7339</name>
</gene>
<evidence type="ECO:0000256" key="1">
    <source>
        <dbReference type="ARBA" id="ARBA00022737"/>
    </source>
</evidence>
<dbReference type="VEuPathDB" id="FungiDB:AB675_7339"/>
<dbReference type="SUPFAM" id="SSF48403">
    <property type="entry name" value="Ankyrin repeat"/>
    <property type="match status" value="3"/>
</dbReference>
<dbReference type="Proteomes" id="UP000038010">
    <property type="component" value="Unassembled WGS sequence"/>
</dbReference>
<dbReference type="STRING" id="1664694.A0A0N1GZ79"/>
<dbReference type="Gene3D" id="1.25.40.20">
    <property type="entry name" value="Ankyrin repeat-containing domain"/>
    <property type="match status" value="5"/>
</dbReference>
<dbReference type="GeneID" id="28739578"/>
<keyword evidence="5" id="KW-1185">Reference proteome</keyword>
<dbReference type="InterPro" id="IPR056884">
    <property type="entry name" value="NPHP3-like_N"/>
</dbReference>
<evidence type="ECO:0000256" key="2">
    <source>
        <dbReference type="PROSITE-ProRule" id="PRU00023"/>
    </source>
</evidence>
<dbReference type="RefSeq" id="XP_017996218.1">
    <property type="nucleotide sequence ID" value="XM_018147698.1"/>
</dbReference>
<proteinExistence type="predicted"/>
<dbReference type="PROSITE" id="PS50297">
    <property type="entry name" value="ANK_REP_REGION"/>
    <property type="match status" value="2"/>
</dbReference>
<evidence type="ECO:0000313" key="4">
    <source>
        <dbReference type="EMBL" id="KPI36255.1"/>
    </source>
</evidence>
<name>A0A0N1GZ79_9EURO</name>
<dbReference type="OrthoDB" id="1577640at2759"/>
<evidence type="ECO:0000313" key="5">
    <source>
        <dbReference type="Proteomes" id="UP000038010"/>
    </source>
</evidence>
<keyword evidence="1" id="KW-0677">Repeat</keyword>